<sequence>MHQPVSVQAQMTGQVDQQSKTADLLLDINLEGEWKTYWRSPGEGGVAPAFEWQTESKNISNINWFWPAPKRYPVLGVDTLGYKHQIHLPLTIELQDLNQPTLLKGRLTLASCTTICVLSDYDIELSFSIADLLIDQDVAFSYAQAMGSVPILIDEAHIESGKNSASITALQSYWNQAKQQLVVQVENQFEWQKPDLFVDLQNPELDGIFFSTPQISVVNKQLTATFDASTWGGDVDLSDTKIHATVIDQDVAVELVSTTSDKIIISSNSEANIISMFLIALLGGLILNIMPCVLPVLGMKLSSVLGAHGIKKSQIRKQFLASSLGILSSFWLLALFLLTLKLSGEALGWGIQFQNPYFIAAMVAITALFAANMLGLFEIQLPSSMQTWLATKGDQSYLGHFLQGMFATLLATPCSAPFLGTAVAFALGASVVELFVIFSALGLGMALPWLLIALFPSIALLLPKPGKWMGSVKLIFALMILATSLWLLSLLTSFIGIAYVLLITALLLIILFTLVTRKHGKKVLLITLASVLLISAVGLLVSSLTAKHWATPLANDLHWQPLDTTQLKQYVESGKTVFVDVTADWCVTCKANKIGVLLQDPVYSALQAEDIILMKGDWTVRSDNITQYLQSYGRYGVPFNIVYGPAIPQGIELSTILSSDAVINAITLSQEQ</sequence>
<dbReference type="Pfam" id="PF13899">
    <property type="entry name" value="Thioredoxin_7"/>
    <property type="match status" value="1"/>
</dbReference>
<dbReference type="Pfam" id="PF02683">
    <property type="entry name" value="DsbD_TM"/>
    <property type="match status" value="1"/>
</dbReference>
<dbReference type="InterPro" id="IPR028250">
    <property type="entry name" value="DsbDN"/>
</dbReference>
<feature type="domain" description="Cytochrome C biogenesis protein transmembrane" evidence="7">
    <location>
        <begin position="277"/>
        <end position="489"/>
    </location>
</feature>
<feature type="transmembrane region" description="Helical" evidence="6">
    <location>
        <begin position="319"/>
        <end position="337"/>
    </location>
</feature>
<accession>A0ABQ6DZ45</accession>
<comment type="caution">
    <text evidence="9">The sequence shown here is derived from an EMBL/GenBank/DDBJ whole genome shotgun (WGS) entry which is preliminary data.</text>
</comment>
<evidence type="ECO:0000259" key="8">
    <source>
        <dbReference type="Pfam" id="PF11412"/>
    </source>
</evidence>
<feature type="transmembrane region" description="Helical" evidence="6">
    <location>
        <begin position="474"/>
        <end position="491"/>
    </location>
</feature>
<dbReference type="SUPFAM" id="SSF52833">
    <property type="entry name" value="Thioredoxin-like"/>
    <property type="match status" value="1"/>
</dbReference>
<feature type="transmembrane region" description="Helical" evidence="6">
    <location>
        <begin position="434"/>
        <end position="462"/>
    </location>
</feature>
<evidence type="ECO:0000313" key="10">
    <source>
        <dbReference type="Proteomes" id="UP001157353"/>
    </source>
</evidence>
<keyword evidence="5 6" id="KW-0472">Membrane</keyword>
<dbReference type="InterPro" id="IPR036249">
    <property type="entry name" value="Thioredoxin-like_sf"/>
</dbReference>
<evidence type="ECO:0000256" key="3">
    <source>
        <dbReference type="ARBA" id="ARBA00022748"/>
    </source>
</evidence>
<organism evidence="9 10">
    <name type="scientific">Psychromonas marina</name>
    <dbReference type="NCBI Taxonomy" id="88364"/>
    <lineage>
        <taxon>Bacteria</taxon>
        <taxon>Pseudomonadati</taxon>
        <taxon>Pseudomonadota</taxon>
        <taxon>Gammaproteobacteria</taxon>
        <taxon>Alteromonadales</taxon>
        <taxon>Psychromonadaceae</taxon>
        <taxon>Psychromonas</taxon>
    </lineage>
</organism>
<evidence type="ECO:0000256" key="2">
    <source>
        <dbReference type="ARBA" id="ARBA00022692"/>
    </source>
</evidence>
<dbReference type="Pfam" id="PF11412">
    <property type="entry name" value="DsbD_N"/>
    <property type="match status" value="1"/>
</dbReference>
<feature type="transmembrane region" description="Helical" evidence="6">
    <location>
        <begin position="523"/>
        <end position="544"/>
    </location>
</feature>
<dbReference type="Gene3D" id="3.40.30.10">
    <property type="entry name" value="Glutaredoxin"/>
    <property type="match status" value="1"/>
</dbReference>
<name>A0ABQ6DZ45_9GAMM</name>
<dbReference type="PANTHER" id="PTHR32234:SF3">
    <property type="entry name" value="SUPPRESSION OF COPPER SENSITIVITY PROTEIN"/>
    <property type="match status" value="1"/>
</dbReference>
<feature type="transmembrane region" description="Helical" evidence="6">
    <location>
        <begin position="497"/>
        <end position="516"/>
    </location>
</feature>
<evidence type="ECO:0000313" key="9">
    <source>
        <dbReference type="EMBL" id="GLS90423.1"/>
    </source>
</evidence>
<dbReference type="EMBL" id="BSPQ01000004">
    <property type="protein sequence ID" value="GLS90423.1"/>
    <property type="molecule type" value="Genomic_DNA"/>
</dbReference>
<evidence type="ECO:0000256" key="1">
    <source>
        <dbReference type="ARBA" id="ARBA00004141"/>
    </source>
</evidence>
<evidence type="ECO:0000259" key="7">
    <source>
        <dbReference type="Pfam" id="PF02683"/>
    </source>
</evidence>
<keyword evidence="4 6" id="KW-1133">Transmembrane helix</keyword>
<dbReference type="PANTHER" id="PTHR32234">
    <property type="entry name" value="THIOL:DISULFIDE INTERCHANGE PROTEIN DSBD"/>
    <property type="match status" value="1"/>
</dbReference>
<feature type="transmembrane region" description="Helical" evidence="6">
    <location>
        <begin position="357"/>
        <end position="377"/>
    </location>
</feature>
<keyword evidence="3" id="KW-0201">Cytochrome c-type biogenesis</keyword>
<proteinExistence type="predicted"/>
<reference evidence="10" key="1">
    <citation type="journal article" date="2019" name="Int. J. Syst. Evol. Microbiol.">
        <title>The Global Catalogue of Microorganisms (GCM) 10K type strain sequencing project: providing services to taxonomists for standard genome sequencing and annotation.</title>
        <authorList>
            <consortium name="The Broad Institute Genomics Platform"/>
            <consortium name="The Broad Institute Genome Sequencing Center for Infectious Disease"/>
            <person name="Wu L."/>
            <person name="Ma J."/>
        </authorList>
    </citation>
    <scope>NUCLEOTIDE SEQUENCE [LARGE SCALE GENOMIC DNA]</scope>
    <source>
        <strain evidence="10">NBRC 103166</strain>
    </source>
</reference>
<comment type="subcellular location">
    <subcellularLocation>
        <location evidence="1">Membrane</location>
        <topology evidence="1">Multi-pass membrane protein</topology>
    </subcellularLocation>
</comment>
<feature type="transmembrane region" description="Helical" evidence="6">
    <location>
        <begin position="398"/>
        <end position="428"/>
    </location>
</feature>
<feature type="transmembrane region" description="Helical" evidence="6">
    <location>
        <begin position="273"/>
        <end position="298"/>
    </location>
</feature>
<keyword evidence="2 6" id="KW-0812">Transmembrane</keyword>
<evidence type="ECO:0000256" key="4">
    <source>
        <dbReference type="ARBA" id="ARBA00022989"/>
    </source>
</evidence>
<dbReference type="CDD" id="cd02953">
    <property type="entry name" value="DsbDgamma"/>
    <property type="match status" value="1"/>
</dbReference>
<evidence type="ECO:0000256" key="5">
    <source>
        <dbReference type="ARBA" id="ARBA00023136"/>
    </source>
</evidence>
<dbReference type="InterPro" id="IPR003834">
    <property type="entry name" value="Cyt_c_assmbl_TM_dom"/>
</dbReference>
<feature type="domain" description="Thiol:disulfide interchange protein DsbD N-terminal" evidence="8">
    <location>
        <begin position="13"/>
        <end position="124"/>
    </location>
</feature>
<protein>
    <submittedName>
        <fullName evidence="9">Suppressor for copper-sensitivity B</fullName>
    </submittedName>
</protein>
<keyword evidence="10" id="KW-1185">Reference proteome</keyword>
<dbReference type="Proteomes" id="UP001157353">
    <property type="component" value="Unassembled WGS sequence"/>
</dbReference>
<evidence type="ECO:0000256" key="6">
    <source>
        <dbReference type="SAM" id="Phobius"/>
    </source>
</evidence>
<dbReference type="InterPro" id="IPR035671">
    <property type="entry name" value="DsbD_gamma"/>
</dbReference>
<gene>
    <name evidence="9" type="ORF">GCM10007916_14900</name>
</gene>